<dbReference type="InterPro" id="IPR032874">
    <property type="entry name" value="DDE_dom"/>
</dbReference>
<dbReference type="PATRIC" id="fig|1107882.3.peg.4688"/>
<dbReference type="InterPro" id="IPR052183">
    <property type="entry name" value="IS_Transposase"/>
</dbReference>
<dbReference type="Proteomes" id="UP000003250">
    <property type="component" value="Unassembled WGS sequence"/>
</dbReference>
<dbReference type="AlphaFoldDB" id="H0HXB9"/>
<feature type="domain" description="DDE" evidence="1">
    <location>
        <begin position="74"/>
        <end position="166"/>
    </location>
</feature>
<dbReference type="Pfam" id="PF13610">
    <property type="entry name" value="DDE_Tnp_IS240"/>
    <property type="match status" value="1"/>
</dbReference>
<dbReference type="PANTHER" id="PTHR35528:SF3">
    <property type="entry name" value="BLL1675 PROTEIN"/>
    <property type="match status" value="1"/>
</dbReference>
<keyword evidence="3" id="KW-1185">Reference proteome</keyword>
<name>H0HXB9_9HYPH</name>
<sequence length="188" mass="21648">MWLYYLFPLGLRLAEEMLLERGIVVSYETIPRWGKKFGPRTFDDCAGSGPAPMMLAPGRSRHHHRGKGHWLAGCDQDRYVLEEIVRSRRKTKDARRLHQAAEETWSGTKRIITDKLRAYGAAKRQVMPDVEHRAHRGLNNRAENSHVPLRKREWTMQAFVRREACSASSRSSQSSVISSSQLAQTLHR</sequence>
<dbReference type="PANTHER" id="PTHR35528">
    <property type="entry name" value="BLL1675 PROTEIN"/>
    <property type="match status" value="1"/>
</dbReference>
<evidence type="ECO:0000313" key="2">
    <source>
        <dbReference type="EMBL" id="EHK54716.1"/>
    </source>
</evidence>
<proteinExistence type="predicted"/>
<evidence type="ECO:0000313" key="3">
    <source>
        <dbReference type="Proteomes" id="UP000003250"/>
    </source>
</evidence>
<reference evidence="2 3" key="1">
    <citation type="journal article" date="2012" name="J. Bacteriol.">
        <title>Draft Genome Sequence of Mesorhizobium alhagi CCNWXJ12-2T, a Novel Salt-Resistant Species Isolated from the Desert of Northwestern China.</title>
        <authorList>
            <person name="Zhou M."/>
            <person name="Chen W."/>
            <person name="Chen H."/>
            <person name="Wei G."/>
        </authorList>
    </citation>
    <scope>NUCLEOTIDE SEQUENCE [LARGE SCALE GENOMIC DNA]</scope>
    <source>
        <strain evidence="2 3">CCNWXJ12-2</strain>
    </source>
</reference>
<dbReference type="RefSeq" id="WP_008838426.1">
    <property type="nucleotide sequence ID" value="NZ_AHAM01000204.1"/>
</dbReference>
<organism evidence="2 3">
    <name type="scientific">Mesorhizobium alhagi CCNWXJ12-2</name>
    <dbReference type="NCBI Taxonomy" id="1107882"/>
    <lineage>
        <taxon>Bacteria</taxon>
        <taxon>Pseudomonadati</taxon>
        <taxon>Pseudomonadota</taxon>
        <taxon>Alphaproteobacteria</taxon>
        <taxon>Hyphomicrobiales</taxon>
        <taxon>Phyllobacteriaceae</taxon>
        <taxon>Allomesorhizobium</taxon>
    </lineage>
</organism>
<protein>
    <submittedName>
        <fullName evidence="2">Putative transposase-related protein</fullName>
    </submittedName>
</protein>
<dbReference type="EMBL" id="AHAM01000204">
    <property type="protein sequence ID" value="EHK54716.1"/>
    <property type="molecule type" value="Genomic_DNA"/>
</dbReference>
<accession>H0HXB9</accession>
<evidence type="ECO:0000259" key="1">
    <source>
        <dbReference type="Pfam" id="PF13610"/>
    </source>
</evidence>
<gene>
    <name evidence="2" type="ORF">MAXJ12_24192</name>
</gene>